<organism evidence="1 2">
    <name type="scientific">Perkinsus olseni</name>
    <name type="common">Perkinsus atlanticus</name>
    <dbReference type="NCBI Taxonomy" id="32597"/>
    <lineage>
        <taxon>Eukaryota</taxon>
        <taxon>Sar</taxon>
        <taxon>Alveolata</taxon>
        <taxon>Perkinsozoa</taxon>
        <taxon>Perkinsea</taxon>
        <taxon>Perkinsida</taxon>
        <taxon>Perkinsidae</taxon>
        <taxon>Perkinsus</taxon>
    </lineage>
</organism>
<comment type="caution">
    <text evidence="1">The sequence shown here is derived from an EMBL/GenBank/DDBJ whole genome shotgun (WGS) entry which is preliminary data.</text>
</comment>
<dbReference type="AlphaFoldDB" id="A0A7J6U1M2"/>
<accession>A0A7J6U1M2</accession>
<protein>
    <submittedName>
        <fullName evidence="1">Uncharacterized protein</fullName>
    </submittedName>
</protein>
<dbReference type="Proteomes" id="UP000574390">
    <property type="component" value="Unassembled WGS sequence"/>
</dbReference>
<reference evidence="1 2" key="1">
    <citation type="submission" date="2020-04" db="EMBL/GenBank/DDBJ databases">
        <title>Perkinsus olseni comparative genomics.</title>
        <authorList>
            <person name="Bogema D.R."/>
        </authorList>
    </citation>
    <scope>NUCLEOTIDE SEQUENCE [LARGE SCALE GENOMIC DNA]</scope>
    <source>
        <strain evidence="1">ATCC PRA-205</strain>
    </source>
</reference>
<dbReference type="EMBL" id="JABANM010003557">
    <property type="protein sequence ID" value="KAF4750671.1"/>
    <property type="molecule type" value="Genomic_DNA"/>
</dbReference>
<evidence type="ECO:0000313" key="2">
    <source>
        <dbReference type="Proteomes" id="UP000574390"/>
    </source>
</evidence>
<feature type="non-terminal residue" evidence="1">
    <location>
        <position position="1"/>
    </location>
</feature>
<proteinExistence type="predicted"/>
<name>A0A7J6U1M2_PEROL</name>
<sequence>PMLLDKEDPSLVGENNWMTRLPRAVYAWNAASYNSNSVLSPYMMVYGVPPRIPGAELTADVEELAQVSDEYIGNIVLVKNDPPNKDVLLKCKEAYDRDGSFPDLPAIAVTRELQQ</sequence>
<evidence type="ECO:0000313" key="1">
    <source>
        <dbReference type="EMBL" id="KAF4750671.1"/>
    </source>
</evidence>
<gene>
    <name evidence="1" type="ORF">FOZ62_008674</name>
</gene>
<feature type="non-terminal residue" evidence="1">
    <location>
        <position position="115"/>
    </location>
</feature>